<dbReference type="AlphaFoldDB" id="A0A3M6U6Z9"/>
<dbReference type="GO" id="GO:0046872">
    <property type="term" value="F:metal ion binding"/>
    <property type="evidence" value="ECO:0007669"/>
    <property type="project" value="UniProtKB-KW"/>
</dbReference>
<dbReference type="InterPro" id="IPR001199">
    <property type="entry name" value="Cyt_B5-like_heme/steroid-bd"/>
</dbReference>
<organism evidence="6 7">
    <name type="scientific">Pocillopora damicornis</name>
    <name type="common">Cauliflower coral</name>
    <name type="synonym">Millepora damicornis</name>
    <dbReference type="NCBI Taxonomy" id="46731"/>
    <lineage>
        <taxon>Eukaryota</taxon>
        <taxon>Metazoa</taxon>
        <taxon>Cnidaria</taxon>
        <taxon>Anthozoa</taxon>
        <taxon>Hexacorallia</taxon>
        <taxon>Scleractinia</taxon>
        <taxon>Astrocoeniina</taxon>
        <taxon>Pocilloporidae</taxon>
        <taxon>Pocillopora</taxon>
    </lineage>
</organism>
<dbReference type="GO" id="GO:0016020">
    <property type="term" value="C:membrane"/>
    <property type="evidence" value="ECO:0007669"/>
    <property type="project" value="TreeGrafter"/>
</dbReference>
<dbReference type="EMBL" id="RCHS01002146">
    <property type="protein sequence ID" value="RMX49391.1"/>
    <property type="molecule type" value="Genomic_DNA"/>
</dbReference>
<evidence type="ECO:0000313" key="7">
    <source>
        <dbReference type="Proteomes" id="UP000275408"/>
    </source>
</evidence>
<dbReference type="GO" id="GO:0042759">
    <property type="term" value="P:long-chain fatty acid biosynthetic process"/>
    <property type="evidence" value="ECO:0007669"/>
    <property type="project" value="UniProtKB-ARBA"/>
</dbReference>
<proteinExistence type="predicted"/>
<dbReference type="CDD" id="cd03506">
    <property type="entry name" value="Delta6-FADS-like"/>
    <property type="match status" value="2"/>
</dbReference>
<dbReference type="InterPro" id="IPR036400">
    <property type="entry name" value="Cyt_B5-like_heme/steroid_sf"/>
</dbReference>
<name>A0A3M6U6Z9_POCDA</name>
<dbReference type="SMART" id="SM01117">
    <property type="entry name" value="Cyt-b5"/>
    <property type="match status" value="2"/>
</dbReference>
<dbReference type="SUPFAM" id="SSF55856">
    <property type="entry name" value="Cytochrome b5-like heme/steroid binding domain"/>
    <property type="match status" value="2"/>
</dbReference>
<feature type="transmembrane region" description="Helical" evidence="4">
    <location>
        <begin position="120"/>
        <end position="139"/>
    </location>
</feature>
<dbReference type="OrthoDB" id="260519at2759"/>
<dbReference type="Proteomes" id="UP000275408">
    <property type="component" value="Unassembled WGS sequence"/>
</dbReference>
<evidence type="ECO:0000259" key="5">
    <source>
        <dbReference type="PROSITE" id="PS50255"/>
    </source>
</evidence>
<dbReference type="InterPro" id="IPR012171">
    <property type="entry name" value="Fatty_acid_desaturase"/>
</dbReference>
<dbReference type="Pfam" id="PF00487">
    <property type="entry name" value="FA_desaturase"/>
    <property type="match status" value="2"/>
</dbReference>
<dbReference type="InterPro" id="IPR018506">
    <property type="entry name" value="Cyt_B5_heme-BS"/>
</dbReference>
<dbReference type="Pfam" id="PF00173">
    <property type="entry name" value="Cyt-b5"/>
    <property type="match status" value="2"/>
</dbReference>
<evidence type="ECO:0000256" key="4">
    <source>
        <dbReference type="SAM" id="Phobius"/>
    </source>
</evidence>
<keyword evidence="7" id="KW-1185">Reference proteome</keyword>
<reference evidence="6 7" key="1">
    <citation type="journal article" date="2018" name="Sci. Rep.">
        <title>Comparative analysis of the Pocillopora damicornis genome highlights role of immune system in coral evolution.</title>
        <authorList>
            <person name="Cunning R."/>
            <person name="Bay R.A."/>
            <person name="Gillette P."/>
            <person name="Baker A.C."/>
            <person name="Traylor-Knowles N."/>
        </authorList>
    </citation>
    <scope>NUCLEOTIDE SEQUENCE [LARGE SCALE GENOMIC DNA]</scope>
    <source>
        <strain evidence="6">RSMAS</strain>
        <tissue evidence="6">Whole animal</tissue>
    </source>
</reference>
<feature type="transmembrane region" description="Helical" evidence="4">
    <location>
        <begin position="563"/>
        <end position="583"/>
    </location>
</feature>
<dbReference type="GO" id="GO:0006636">
    <property type="term" value="P:unsaturated fatty acid biosynthetic process"/>
    <property type="evidence" value="ECO:0007669"/>
    <property type="project" value="UniProtKB-ARBA"/>
</dbReference>
<evidence type="ECO:0000313" key="6">
    <source>
        <dbReference type="EMBL" id="RMX49391.1"/>
    </source>
</evidence>
<dbReference type="STRING" id="46731.A0A3M6U6Z9"/>
<dbReference type="GO" id="GO:0020037">
    <property type="term" value="F:heme binding"/>
    <property type="evidence" value="ECO:0007669"/>
    <property type="project" value="InterPro"/>
</dbReference>
<feature type="transmembrane region" description="Helical" evidence="4">
    <location>
        <begin position="538"/>
        <end position="557"/>
    </location>
</feature>
<keyword evidence="4" id="KW-1133">Transmembrane helix</keyword>
<feature type="domain" description="Cytochrome b5 heme-binding" evidence="5">
    <location>
        <begin position="422"/>
        <end position="499"/>
    </location>
</feature>
<keyword evidence="2" id="KW-0479">Metal-binding</keyword>
<protein>
    <recommendedName>
        <fullName evidence="5">Cytochrome b5 heme-binding domain-containing protein</fullName>
    </recommendedName>
</protein>
<evidence type="ECO:0000256" key="3">
    <source>
        <dbReference type="ARBA" id="ARBA00023004"/>
    </source>
</evidence>
<evidence type="ECO:0000256" key="1">
    <source>
        <dbReference type="ARBA" id="ARBA00022617"/>
    </source>
</evidence>
<feature type="transmembrane region" description="Helical" evidence="4">
    <location>
        <begin position="145"/>
        <end position="165"/>
    </location>
</feature>
<keyword evidence="3" id="KW-0408">Iron</keyword>
<dbReference type="PANTHER" id="PTHR19353">
    <property type="entry name" value="FATTY ACID DESATURASE 2"/>
    <property type="match status" value="1"/>
</dbReference>
<gene>
    <name evidence="6" type="ORF">pdam_00018226</name>
</gene>
<feature type="transmembrane region" description="Helical" evidence="4">
    <location>
        <begin position="705"/>
        <end position="726"/>
    </location>
</feature>
<dbReference type="PRINTS" id="PR00363">
    <property type="entry name" value="CYTOCHROMEB5"/>
</dbReference>
<evidence type="ECO:0000256" key="2">
    <source>
        <dbReference type="ARBA" id="ARBA00022723"/>
    </source>
</evidence>
<sequence>MAPQKKFTWKELISLNKEDNAHVAVRGKVYDVSKFLNRHPGGKDMLLIGAGSDVTIVFETYHAFSDSVSKVLEKYYVGDLISDEFPTFPERGPFYQTVRERVKNYFKETNQDPKFSGWMWLRYIGIPAVLLLMWSAQMFWLSHNFFLSCIAAAFMGWMCALIGLVNNHDSSHCAVTSHPTLWRVVGHVHDFLNGASFYIWIYQHVFGHHPYTNIDGMDPDIVTSEDEADIRRIKWTQKWVPRYVYQHVYVPLVYCLLGLKTRIQDVTILFFIKKNGVIRINPPSSSQLTWQAVLPSVQSGHSLFFALNLESDRAFYYRGHGFKLLVSADVSSIPRSERGALNHQTTHHLFPGVSQIYYPQITPIVRKTCKEFGVRYNYKETFFQALGSHINHLKTLGQEREKPTFAYAFCTVQRSCGNMSGKRQFTWQELASLNLEHNAHIAINGKVYDVSKFLARHPGGKDVLCMAAGKDVTIVFQSYHAFSDVPTKMLEKFYVGDLVSAQYPTFPEPGAFYNTVRERVRKHFEDTKQDPKISGWMWLRYFLVSAMTILLWFAQIFLSAQNFFFACVAGFLHGWFTALVAMLNAHDASHFAVTSNPLVWRLVGHMHDYLNGASYYVWIFQHIFGHHPFTNIDGVDPDISTAKEKPDMRRIKWSQNWLPRYFNQHVYMPLIYCLLGFKTYLQDFITFISLKNSTMWLNPPSKSHVIVFFSGKLFFFMHKVILPWMLLSFWKMVALMFLAEIAAGYWLALIFQASHVVSEVEWPQPDEKGVMKRDWAELQIESTLDYATDSWFWNVFTGALNHQTAHHLFPGVSQFYYPQITPIVRETCKEFGVRYNYKENFFQALGAHISHLKVLGQEQDRPIVARPEVKAG</sequence>
<dbReference type="GO" id="GO:0016717">
    <property type="term" value="F:oxidoreductase activity, acting on paired donors, with oxidation of a pair of donors resulting in the reduction of molecular oxygen to two molecules of water"/>
    <property type="evidence" value="ECO:0007669"/>
    <property type="project" value="TreeGrafter"/>
</dbReference>
<dbReference type="Gene3D" id="3.10.120.10">
    <property type="entry name" value="Cytochrome b5-like heme/steroid binding domain"/>
    <property type="match status" value="2"/>
</dbReference>
<accession>A0A3M6U6Z9</accession>
<dbReference type="PANTHER" id="PTHR19353:SF19">
    <property type="entry name" value="DELTA(5) FATTY ACID DESATURASE C-RELATED"/>
    <property type="match status" value="1"/>
</dbReference>
<feature type="transmembrane region" description="Helical" evidence="4">
    <location>
        <begin position="732"/>
        <end position="751"/>
    </location>
</feature>
<dbReference type="PROSITE" id="PS50255">
    <property type="entry name" value="CYTOCHROME_B5_2"/>
    <property type="match status" value="2"/>
</dbReference>
<keyword evidence="1" id="KW-0349">Heme</keyword>
<keyword evidence="4" id="KW-0812">Transmembrane</keyword>
<comment type="caution">
    <text evidence="6">The sequence shown here is derived from an EMBL/GenBank/DDBJ whole genome shotgun (WGS) entry which is preliminary data.</text>
</comment>
<feature type="domain" description="Cytochrome b5 heme-binding" evidence="5">
    <location>
        <begin position="4"/>
        <end position="81"/>
    </location>
</feature>
<keyword evidence="4" id="KW-0472">Membrane</keyword>
<dbReference type="PROSITE" id="PS00191">
    <property type="entry name" value="CYTOCHROME_B5_1"/>
    <property type="match status" value="2"/>
</dbReference>
<dbReference type="InterPro" id="IPR005804">
    <property type="entry name" value="FA_desaturase_dom"/>
</dbReference>